<keyword evidence="2" id="KW-0808">Transferase</keyword>
<sequence>MMRCARCLAPLASASLLTGLRGAAGFAVSHCRSTSRLLGAGARGAATTSDDWVGTALILKTARLAQLEVSDAEAEQLVPRVRSFLGFVAAMDEAGAADGDAPPMGDSREGLGEGGFLRSDGAVKFENADAIAANMPLREGEYLRVPKVGAEEP</sequence>
<dbReference type="GO" id="GO:0016740">
    <property type="term" value="F:transferase activity"/>
    <property type="evidence" value="ECO:0007669"/>
    <property type="project" value="UniProtKB-KW"/>
</dbReference>
<dbReference type="EMBL" id="JAFCMP010000056">
    <property type="protein sequence ID" value="KAG5189205.1"/>
    <property type="molecule type" value="Genomic_DNA"/>
</dbReference>
<organism evidence="2 3">
    <name type="scientific">Tribonema minus</name>
    <dbReference type="NCBI Taxonomy" id="303371"/>
    <lineage>
        <taxon>Eukaryota</taxon>
        <taxon>Sar</taxon>
        <taxon>Stramenopiles</taxon>
        <taxon>Ochrophyta</taxon>
        <taxon>PX clade</taxon>
        <taxon>Xanthophyceae</taxon>
        <taxon>Tribonematales</taxon>
        <taxon>Tribonemataceae</taxon>
        <taxon>Tribonema</taxon>
    </lineage>
</organism>
<name>A0A836CJS8_9STRA</name>
<accession>A0A836CJS8</accession>
<gene>
    <name evidence="2" type="ORF">JKP88DRAFT_206364</name>
</gene>
<dbReference type="AlphaFoldDB" id="A0A836CJS8"/>
<dbReference type="OrthoDB" id="2020502at2759"/>
<feature type="chain" id="PRO_5032632350" evidence="1">
    <location>
        <begin position="26"/>
        <end position="153"/>
    </location>
</feature>
<feature type="signal peptide" evidence="1">
    <location>
        <begin position="1"/>
        <end position="25"/>
    </location>
</feature>
<dbReference type="InterPro" id="IPR036113">
    <property type="entry name" value="Asp/Glu-ADT_sf_sub_c"/>
</dbReference>
<keyword evidence="3" id="KW-1185">Reference proteome</keyword>
<dbReference type="GO" id="GO:0006450">
    <property type="term" value="P:regulation of translational fidelity"/>
    <property type="evidence" value="ECO:0007669"/>
    <property type="project" value="InterPro"/>
</dbReference>
<evidence type="ECO:0000313" key="3">
    <source>
        <dbReference type="Proteomes" id="UP000664859"/>
    </source>
</evidence>
<evidence type="ECO:0000313" key="2">
    <source>
        <dbReference type="EMBL" id="KAG5189205.1"/>
    </source>
</evidence>
<keyword evidence="1" id="KW-0732">Signal</keyword>
<dbReference type="SUPFAM" id="SSF141000">
    <property type="entry name" value="Glu-tRNAGln amidotransferase C subunit"/>
    <property type="match status" value="1"/>
</dbReference>
<dbReference type="Proteomes" id="UP000664859">
    <property type="component" value="Unassembled WGS sequence"/>
</dbReference>
<reference evidence="2" key="1">
    <citation type="submission" date="2021-02" db="EMBL/GenBank/DDBJ databases">
        <title>First Annotated Genome of the Yellow-green Alga Tribonema minus.</title>
        <authorList>
            <person name="Mahan K.M."/>
        </authorList>
    </citation>
    <scope>NUCLEOTIDE SEQUENCE</scope>
    <source>
        <strain evidence="2">UTEX B ZZ1240</strain>
    </source>
</reference>
<protein>
    <submittedName>
        <fullName evidence="2">C subunit of glutamyl-tRNA and/or aspartyl-tRNA amidotransferase</fullName>
    </submittedName>
</protein>
<proteinExistence type="predicted"/>
<comment type="caution">
    <text evidence="2">The sequence shown here is derived from an EMBL/GenBank/DDBJ whole genome shotgun (WGS) entry which is preliminary data.</text>
</comment>
<evidence type="ECO:0000256" key="1">
    <source>
        <dbReference type="SAM" id="SignalP"/>
    </source>
</evidence>